<comment type="caution">
    <text evidence="2">The sequence shown here is derived from an EMBL/GenBank/DDBJ whole genome shotgun (WGS) entry which is preliminary data.</text>
</comment>
<evidence type="ECO:0000313" key="3">
    <source>
        <dbReference type="Proteomes" id="UP001138757"/>
    </source>
</evidence>
<sequence>MRFRLTVASLAMIIPLTAAAQETAPPDKATWITKEEIETVARAIPDGDRNIKVANIGHENFAVGIVHRGKTVNGSEGRPALKLPPGQLCGRKVDAPPATGGTPAGITHDNQTEGYYIVSGGGTMFTDGYIANGTKIDMTDLNGPTCFGTAYGVTRKIVKEGDIIIIPAGVVHGWLDIPDHVDYLSFRPSTGILTPGWINPALKK</sequence>
<dbReference type="InterPro" id="IPR011051">
    <property type="entry name" value="RmlC_Cupin_sf"/>
</dbReference>
<keyword evidence="3" id="KW-1185">Reference proteome</keyword>
<evidence type="ECO:0000256" key="1">
    <source>
        <dbReference type="SAM" id="SignalP"/>
    </source>
</evidence>
<gene>
    <name evidence="2" type="ORF">KK488_10865</name>
</gene>
<evidence type="ECO:0008006" key="4">
    <source>
        <dbReference type="Google" id="ProtNLM"/>
    </source>
</evidence>
<proteinExistence type="predicted"/>
<protein>
    <recommendedName>
        <fullName evidence="4">Cupin type-1 domain-containing protein</fullName>
    </recommendedName>
</protein>
<keyword evidence="1" id="KW-0732">Signal</keyword>
<evidence type="ECO:0000313" key="2">
    <source>
        <dbReference type="EMBL" id="MBT2187447.1"/>
    </source>
</evidence>
<dbReference type="Gene3D" id="2.60.120.10">
    <property type="entry name" value="Jelly Rolls"/>
    <property type="match status" value="1"/>
</dbReference>
<dbReference type="Proteomes" id="UP001138757">
    <property type="component" value="Unassembled WGS sequence"/>
</dbReference>
<dbReference type="SUPFAM" id="SSF51182">
    <property type="entry name" value="RmlC-like cupins"/>
    <property type="match status" value="1"/>
</dbReference>
<dbReference type="AlphaFoldDB" id="A0A9X1DCJ8"/>
<reference evidence="2" key="1">
    <citation type="submission" date="2021-05" db="EMBL/GenBank/DDBJ databases">
        <title>Genome of Sphingobium sp. strain.</title>
        <authorList>
            <person name="Fan R."/>
        </authorList>
    </citation>
    <scope>NUCLEOTIDE SEQUENCE</scope>
    <source>
        <strain evidence="2">H33</strain>
    </source>
</reference>
<feature type="chain" id="PRO_5040925107" description="Cupin type-1 domain-containing protein" evidence="1">
    <location>
        <begin position="21"/>
        <end position="204"/>
    </location>
</feature>
<feature type="signal peptide" evidence="1">
    <location>
        <begin position="1"/>
        <end position="20"/>
    </location>
</feature>
<dbReference type="RefSeq" id="WP_214623380.1">
    <property type="nucleotide sequence ID" value="NZ_JAHGAW010000006.1"/>
</dbReference>
<organism evidence="2 3">
    <name type="scientific">Sphingobium nicotianae</name>
    <dbReference type="NCBI Taxonomy" id="2782607"/>
    <lineage>
        <taxon>Bacteria</taxon>
        <taxon>Pseudomonadati</taxon>
        <taxon>Pseudomonadota</taxon>
        <taxon>Alphaproteobacteria</taxon>
        <taxon>Sphingomonadales</taxon>
        <taxon>Sphingomonadaceae</taxon>
        <taxon>Sphingobium</taxon>
    </lineage>
</organism>
<dbReference type="EMBL" id="JAHGAW010000006">
    <property type="protein sequence ID" value="MBT2187447.1"/>
    <property type="molecule type" value="Genomic_DNA"/>
</dbReference>
<accession>A0A9X1DCJ8</accession>
<name>A0A9X1DCJ8_9SPHN</name>
<dbReference type="InterPro" id="IPR014710">
    <property type="entry name" value="RmlC-like_jellyroll"/>
</dbReference>